<dbReference type="InterPro" id="IPR007085">
    <property type="entry name" value="DNA/pantothenate-metab_flavo_C"/>
</dbReference>
<feature type="active site" description="Proton donor" evidence="3">
    <location>
        <position position="157"/>
    </location>
</feature>
<evidence type="ECO:0000256" key="4">
    <source>
        <dbReference type="RuleBase" id="RU364078"/>
    </source>
</evidence>
<keyword evidence="3 4" id="KW-0285">Flavoprotein</keyword>
<feature type="binding site" evidence="3">
    <location>
        <position position="288"/>
    </location>
    <ligand>
        <name>CTP</name>
        <dbReference type="ChEBI" id="CHEBI:37563"/>
    </ligand>
</feature>
<evidence type="ECO:0000256" key="3">
    <source>
        <dbReference type="HAMAP-Rule" id="MF_02225"/>
    </source>
</evidence>
<comment type="pathway">
    <text evidence="3 4">Cofactor biosynthesis; coenzyme A biosynthesis; CoA from (R)-pantothenate: step 2/5.</text>
</comment>
<evidence type="ECO:0000259" key="6">
    <source>
        <dbReference type="Pfam" id="PF04127"/>
    </source>
</evidence>
<dbReference type="PANTHER" id="PTHR14359:SF6">
    <property type="entry name" value="PHOSPHOPANTOTHENOYLCYSTEINE DECARBOXYLASE"/>
    <property type="match status" value="1"/>
</dbReference>
<dbReference type="GO" id="GO:0015941">
    <property type="term" value="P:pantothenate catabolic process"/>
    <property type="evidence" value="ECO:0007669"/>
    <property type="project" value="InterPro"/>
</dbReference>
<dbReference type="InterPro" id="IPR035929">
    <property type="entry name" value="CoaB-like_sf"/>
</dbReference>
<keyword evidence="8" id="KW-1185">Reference proteome</keyword>
<keyword evidence="3" id="KW-0479">Metal-binding</keyword>
<dbReference type="EC" id="4.1.1.36" evidence="3"/>
<dbReference type="AlphaFoldDB" id="U2NNK1"/>
<dbReference type="PATRIC" id="fig|1115809.3.peg.995"/>
<keyword evidence="3" id="KW-0460">Magnesium</keyword>
<protein>
    <recommendedName>
        <fullName evidence="3">Coenzyme A biosynthesis bifunctional protein CoaBC</fullName>
    </recommendedName>
    <alternativeName>
        <fullName evidence="3">DNA/pantothenate metabolism flavoprotein</fullName>
    </alternativeName>
    <alternativeName>
        <fullName evidence="3">Phosphopantothenoylcysteine synthetase/decarboxylase</fullName>
        <shortName evidence="3">PPCS-PPCDC</shortName>
    </alternativeName>
    <domain>
        <recommendedName>
            <fullName evidence="3">Phosphopantothenoylcysteine decarboxylase</fullName>
            <shortName evidence="3">PPC decarboxylase</shortName>
            <shortName evidence="3">PPC-DC</shortName>
            <ecNumber evidence="3">4.1.1.36</ecNumber>
        </recommendedName>
        <alternativeName>
            <fullName evidence="3">CoaC</fullName>
        </alternativeName>
    </domain>
    <domain>
        <recommendedName>
            <fullName evidence="3">Phosphopantothenate--cysteine ligase</fullName>
            <ecNumber evidence="3">6.3.2.5</ecNumber>
        </recommendedName>
        <alternativeName>
            <fullName evidence="3">CoaB</fullName>
        </alternativeName>
        <alternativeName>
            <fullName evidence="3">Phosphopantothenoylcysteine synthetase</fullName>
            <shortName evidence="3">PPC synthetase</shortName>
            <shortName evidence="3">PPC-S</shortName>
        </alternativeName>
    </domain>
</protein>
<keyword evidence="3 4" id="KW-0288">FMN</keyword>
<evidence type="ECO:0000256" key="2">
    <source>
        <dbReference type="ARBA" id="ARBA00023239"/>
    </source>
</evidence>
<comment type="function">
    <text evidence="3">Catalyzes two sequential steps in the biosynthesis of coenzyme A. In the first step cysteine is conjugated to 4'-phosphopantothenate to form 4-phosphopantothenoylcysteine. In the second step the latter compound is decarboxylated to form 4'-phosphopantotheine.</text>
</comment>
<dbReference type="GO" id="GO:0004633">
    <property type="term" value="F:phosphopantothenoylcysteine decarboxylase activity"/>
    <property type="evidence" value="ECO:0007669"/>
    <property type="project" value="UniProtKB-UniRule"/>
</dbReference>
<comment type="cofactor">
    <cofactor evidence="3">
        <name>FMN</name>
        <dbReference type="ChEBI" id="CHEBI:58210"/>
    </cofactor>
    <text evidence="3">Binds 1 FMN per subunit.</text>
</comment>
<evidence type="ECO:0000259" key="5">
    <source>
        <dbReference type="Pfam" id="PF02441"/>
    </source>
</evidence>
<feature type="domain" description="Flavoprotein" evidence="5">
    <location>
        <begin position="5"/>
        <end position="174"/>
    </location>
</feature>
<feature type="domain" description="DNA/pantothenate metabolism flavoprotein C-terminal" evidence="6">
    <location>
        <begin position="185"/>
        <end position="394"/>
    </location>
</feature>
<dbReference type="SUPFAM" id="SSF52507">
    <property type="entry name" value="Homo-oligomeric flavin-containing Cys decarboxylases, HFCD"/>
    <property type="match status" value="1"/>
</dbReference>
<dbReference type="GO" id="GO:0071513">
    <property type="term" value="C:phosphopantothenoylcysteine decarboxylase complex"/>
    <property type="evidence" value="ECO:0007669"/>
    <property type="project" value="TreeGrafter"/>
</dbReference>
<accession>U2NNK1</accession>
<dbReference type="EMBL" id="AWEY01000011">
    <property type="protein sequence ID" value="ERK39640.1"/>
    <property type="molecule type" value="Genomic_DNA"/>
</dbReference>
<evidence type="ECO:0000256" key="1">
    <source>
        <dbReference type="ARBA" id="ARBA00022793"/>
    </source>
</evidence>
<dbReference type="Proteomes" id="UP000016648">
    <property type="component" value="Unassembled WGS sequence"/>
</dbReference>
<keyword evidence="2 3" id="KW-0456">Lyase</keyword>
<organism evidence="7 8">
    <name type="scientific">Segatella baroniae F0067</name>
    <dbReference type="NCBI Taxonomy" id="1115809"/>
    <lineage>
        <taxon>Bacteria</taxon>
        <taxon>Pseudomonadati</taxon>
        <taxon>Bacteroidota</taxon>
        <taxon>Bacteroidia</taxon>
        <taxon>Bacteroidales</taxon>
        <taxon>Prevotellaceae</taxon>
        <taxon>Segatella</taxon>
    </lineage>
</organism>
<comment type="similarity">
    <text evidence="3 4">In the C-terminal section; belongs to the PPC synthetase family.</text>
</comment>
<dbReference type="Pfam" id="PF04127">
    <property type="entry name" value="DFP"/>
    <property type="match status" value="1"/>
</dbReference>
<dbReference type="GO" id="GO:0046872">
    <property type="term" value="F:metal ion binding"/>
    <property type="evidence" value="ECO:0007669"/>
    <property type="project" value="UniProtKB-KW"/>
</dbReference>
<dbReference type="GO" id="GO:0004632">
    <property type="term" value="F:phosphopantothenate--cysteine ligase activity"/>
    <property type="evidence" value="ECO:0007669"/>
    <property type="project" value="UniProtKB-UniRule"/>
</dbReference>
<reference evidence="7 8" key="1">
    <citation type="submission" date="2013-08" db="EMBL/GenBank/DDBJ databases">
        <authorList>
            <person name="Durkin A.S."/>
            <person name="Haft D.R."/>
            <person name="McCorrison J."/>
            <person name="Torralba M."/>
            <person name="Gillis M."/>
            <person name="Haft D.H."/>
            <person name="Methe B."/>
            <person name="Sutton G."/>
            <person name="Nelson K.E."/>
        </authorList>
    </citation>
    <scope>NUCLEOTIDE SEQUENCE [LARGE SCALE GENOMIC DNA]</scope>
    <source>
        <strain evidence="7 8">F0067</strain>
    </source>
</reference>
<dbReference type="HAMAP" id="MF_02225">
    <property type="entry name" value="CoaBC"/>
    <property type="match status" value="1"/>
</dbReference>
<feature type="binding site" evidence="3">
    <location>
        <position position="341"/>
    </location>
    <ligand>
        <name>CTP</name>
        <dbReference type="ChEBI" id="CHEBI:37563"/>
    </ligand>
</feature>
<comment type="similarity">
    <text evidence="3 4">In the N-terminal section; belongs to the HFCD (homo-oligomeric flavin containing Cys decarboxylase) superfamily.</text>
</comment>
<comment type="cofactor">
    <cofactor evidence="3">
        <name>Mg(2+)</name>
        <dbReference type="ChEBI" id="CHEBI:18420"/>
    </cofactor>
</comment>
<dbReference type="Gene3D" id="3.40.50.10300">
    <property type="entry name" value="CoaB-like"/>
    <property type="match status" value="1"/>
</dbReference>
<dbReference type="RefSeq" id="WP_021589312.1">
    <property type="nucleotide sequence ID" value="NZ_AWEY01000011.1"/>
</dbReference>
<dbReference type="Gene3D" id="3.40.50.1950">
    <property type="entry name" value="Flavin prenyltransferase-like"/>
    <property type="match status" value="1"/>
</dbReference>
<dbReference type="SUPFAM" id="SSF102645">
    <property type="entry name" value="CoaB-like"/>
    <property type="match status" value="1"/>
</dbReference>
<dbReference type="InterPro" id="IPR003382">
    <property type="entry name" value="Flavoprotein"/>
</dbReference>
<proteinExistence type="inferred from homology"/>
<feature type="binding site" evidence="3">
    <location>
        <position position="278"/>
    </location>
    <ligand>
        <name>CTP</name>
        <dbReference type="ChEBI" id="CHEBI:37563"/>
    </ligand>
</feature>
<keyword evidence="3" id="KW-0511">Multifunctional enzyme</keyword>
<comment type="catalytic activity">
    <reaction evidence="3 4">
        <text>N-[(R)-4-phosphopantothenoyl]-L-cysteine + H(+) = (R)-4'-phosphopantetheine + CO2</text>
        <dbReference type="Rhea" id="RHEA:16793"/>
        <dbReference type="ChEBI" id="CHEBI:15378"/>
        <dbReference type="ChEBI" id="CHEBI:16526"/>
        <dbReference type="ChEBI" id="CHEBI:59458"/>
        <dbReference type="ChEBI" id="CHEBI:61723"/>
        <dbReference type="EC" id="4.1.1.36"/>
    </reaction>
</comment>
<feature type="region of interest" description="Phosphopantothenoylcysteine decarboxylase" evidence="3">
    <location>
        <begin position="1"/>
        <end position="189"/>
    </location>
</feature>
<feature type="binding site" evidence="3">
    <location>
        <position position="337"/>
    </location>
    <ligand>
        <name>CTP</name>
        <dbReference type="ChEBI" id="CHEBI:37563"/>
    </ligand>
</feature>
<sequence length="400" mass="43334">MMKGKNVVLGVSGSIAAYKAAGLASTLVKLGAEVDVVMTANACRFISPLTFESLTSRKCIVDTFDRNFSFDVRHVSLARKADVLMVAPATANVIGKFANGICDDMLSTTFMACRCPKIVAPAMNTNMWTNEVLQDNLRKLVHYGTSIVQPAEGRLACGDVGSGKLASEEELLQHILLQIGLPHDMQGKRVLVSAGPTQESIDPVRYITNHSSGKMGFALAKMARMRGAEVTLVTGPVSLSPFHGVETVAVTTAQEMYDAVTSRSDNFDVVVMCAAVADYTPHDYAPQKMKKGEGDLTIRLTRTRDILAHLGHNKRDGQIIVGFSMETENLLDNSRAKLVKKQVDMICANTVASRDTGFAVDTNQVTLVTDDGVRELPLCSKDETANLILDAVMERLRHIA</sequence>
<evidence type="ECO:0000313" key="7">
    <source>
        <dbReference type="EMBL" id="ERK39640.1"/>
    </source>
</evidence>
<name>U2NNK1_9BACT</name>
<feature type="region of interest" description="Phosphopantothenate--cysteine ligase" evidence="3">
    <location>
        <begin position="190"/>
        <end position="400"/>
    </location>
</feature>
<dbReference type="GO" id="GO:0015937">
    <property type="term" value="P:coenzyme A biosynthetic process"/>
    <property type="evidence" value="ECO:0007669"/>
    <property type="project" value="UniProtKB-UniRule"/>
</dbReference>
<dbReference type="Pfam" id="PF02441">
    <property type="entry name" value="Flavoprotein"/>
    <property type="match status" value="1"/>
</dbReference>
<evidence type="ECO:0000313" key="8">
    <source>
        <dbReference type="Proteomes" id="UP000016648"/>
    </source>
</evidence>
<comment type="pathway">
    <text evidence="3 4">Cofactor biosynthesis; coenzyme A biosynthesis; CoA from (R)-pantothenate: step 3/5.</text>
</comment>
<comment type="catalytic activity">
    <reaction evidence="3 4">
        <text>(R)-4'-phosphopantothenate + L-cysteine + CTP = N-[(R)-4-phosphopantothenoyl]-L-cysteine + CMP + diphosphate + H(+)</text>
        <dbReference type="Rhea" id="RHEA:19397"/>
        <dbReference type="ChEBI" id="CHEBI:10986"/>
        <dbReference type="ChEBI" id="CHEBI:15378"/>
        <dbReference type="ChEBI" id="CHEBI:33019"/>
        <dbReference type="ChEBI" id="CHEBI:35235"/>
        <dbReference type="ChEBI" id="CHEBI:37563"/>
        <dbReference type="ChEBI" id="CHEBI:59458"/>
        <dbReference type="ChEBI" id="CHEBI:60377"/>
        <dbReference type="EC" id="6.3.2.5"/>
    </reaction>
</comment>
<dbReference type="UniPathway" id="UPA00241">
    <property type="reaction ID" value="UER00353"/>
</dbReference>
<keyword evidence="3 4" id="KW-0436">Ligase</keyword>
<dbReference type="InterPro" id="IPR036551">
    <property type="entry name" value="Flavin_trans-like"/>
</dbReference>
<dbReference type="GO" id="GO:0010181">
    <property type="term" value="F:FMN binding"/>
    <property type="evidence" value="ECO:0007669"/>
    <property type="project" value="UniProtKB-UniRule"/>
</dbReference>
<comment type="caution">
    <text evidence="7">The sequence shown here is derived from an EMBL/GenBank/DDBJ whole genome shotgun (WGS) entry which is preliminary data.</text>
</comment>
<comment type="caution">
    <text evidence="3">Lacks conserved residue(s) required for the propagation of feature annotation.</text>
</comment>
<gene>
    <name evidence="3 7" type="primary">coaBC</name>
    <name evidence="7" type="ORF">HMPREF9135_2158</name>
</gene>
<keyword evidence="1 3" id="KW-0210">Decarboxylase</keyword>
<comment type="function">
    <text evidence="4">Catalyzes two steps in the biosynthesis of coenzyme A. In the first step cysteine is conjugated to 4'-phosphopantothenate to form 4-phosphopantothenoylcysteine, in the latter compound is decarboxylated to form 4'-phosphopantotheine.</text>
</comment>
<feature type="binding site" evidence="3">
    <location>
        <position position="323"/>
    </location>
    <ligand>
        <name>CTP</name>
        <dbReference type="ChEBI" id="CHEBI:37563"/>
    </ligand>
</feature>
<dbReference type="NCBIfam" id="TIGR00521">
    <property type="entry name" value="coaBC_dfp"/>
    <property type="match status" value="1"/>
</dbReference>
<dbReference type="PANTHER" id="PTHR14359">
    <property type="entry name" value="HOMO-OLIGOMERIC FLAVIN CONTAINING CYS DECARBOXYLASE FAMILY"/>
    <property type="match status" value="1"/>
</dbReference>
<dbReference type="InterPro" id="IPR005252">
    <property type="entry name" value="CoaBC"/>
</dbReference>
<dbReference type="EC" id="6.3.2.5" evidence="3"/>